<feature type="domain" description="NmrA-like" evidence="3">
    <location>
        <begin position="8"/>
        <end position="242"/>
    </location>
</feature>
<dbReference type="GO" id="GO:0016491">
    <property type="term" value="F:oxidoreductase activity"/>
    <property type="evidence" value="ECO:0007669"/>
    <property type="project" value="UniProtKB-KW"/>
</dbReference>
<dbReference type="Gene3D" id="3.40.50.720">
    <property type="entry name" value="NAD(P)-binding Rossmann-like Domain"/>
    <property type="match status" value="1"/>
</dbReference>
<dbReference type="InterPro" id="IPR051609">
    <property type="entry name" value="NmrA/Isoflavone_reductase-like"/>
</dbReference>
<comment type="caution">
    <text evidence="4">The sequence shown here is derived from an EMBL/GenBank/DDBJ whole genome shotgun (WGS) entry which is preliminary data.</text>
</comment>
<name>A0A817P1Z0_9BILA</name>
<gene>
    <name evidence="6" type="ORF">HFQ381_LOCUS12175</name>
    <name evidence="5" type="ORF">LUA448_LOCUS7038</name>
    <name evidence="4" type="ORF">TIS948_LOCUS8729</name>
    <name evidence="7" type="ORF">UJA718_LOCUS23477</name>
</gene>
<organism evidence="4 8">
    <name type="scientific">Rotaria socialis</name>
    <dbReference type="NCBI Taxonomy" id="392032"/>
    <lineage>
        <taxon>Eukaryota</taxon>
        <taxon>Metazoa</taxon>
        <taxon>Spiralia</taxon>
        <taxon>Gnathifera</taxon>
        <taxon>Rotifera</taxon>
        <taxon>Eurotatoria</taxon>
        <taxon>Bdelloidea</taxon>
        <taxon>Philodinida</taxon>
        <taxon>Philodinidae</taxon>
        <taxon>Rotaria</taxon>
    </lineage>
</organism>
<dbReference type="EMBL" id="CAJOBP010005113">
    <property type="protein sequence ID" value="CAF4460623.1"/>
    <property type="molecule type" value="Genomic_DNA"/>
</dbReference>
<dbReference type="Proteomes" id="UP000663833">
    <property type="component" value="Unassembled WGS sequence"/>
</dbReference>
<dbReference type="PANTHER" id="PTHR47706">
    <property type="entry name" value="NMRA-LIKE FAMILY PROTEIN"/>
    <property type="match status" value="1"/>
</dbReference>
<evidence type="ECO:0000313" key="8">
    <source>
        <dbReference type="Proteomes" id="UP000663825"/>
    </source>
</evidence>
<keyword evidence="2" id="KW-0560">Oxidoreductase</keyword>
<dbReference type="EMBL" id="CAJNXB010001124">
    <property type="protein sequence ID" value="CAF3133996.1"/>
    <property type="molecule type" value="Genomic_DNA"/>
</dbReference>
<evidence type="ECO:0000313" key="6">
    <source>
        <dbReference type="EMBL" id="CAF4279250.1"/>
    </source>
</evidence>
<dbReference type="OrthoDB" id="9984533at2759"/>
<dbReference type="InterPro" id="IPR036291">
    <property type="entry name" value="NAD(P)-bd_dom_sf"/>
</dbReference>
<dbReference type="Gene3D" id="3.90.25.10">
    <property type="entry name" value="UDP-galactose 4-epimerase, domain 1"/>
    <property type="match status" value="1"/>
</dbReference>
<keyword evidence="1" id="KW-0521">NADP</keyword>
<accession>A0A817P1Z0</accession>
<keyword evidence="9" id="KW-1185">Reference proteome</keyword>
<protein>
    <recommendedName>
        <fullName evidence="3">NmrA-like domain-containing protein</fullName>
    </recommendedName>
</protein>
<evidence type="ECO:0000259" key="3">
    <source>
        <dbReference type="Pfam" id="PF05368"/>
    </source>
</evidence>
<dbReference type="PANTHER" id="PTHR47706:SF9">
    <property type="entry name" value="NMRA-LIKE DOMAIN-CONTAINING PROTEIN-RELATED"/>
    <property type="match status" value="1"/>
</dbReference>
<dbReference type="SUPFAM" id="SSF51735">
    <property type="entry name" value="NAD(P)-binding Rossmann-fold domains"/>
    <property type="match status" value="1"/>
</dbReference>
<evidence type="ECO:0000313" key="4">
    <source>
        <dbReference type="EMBL" id="CAF3133996.1"/>
    </source>
</evidence>
<dbReference type="InterPro" id="IPR008030">
    <property type="entry name" value="NmrA-like"/>
</dbReference>
<sequence>MSDVKCRNVLLVGASGNAGKNILPALLADTNFKVSVLSRADSSATFPANANIIHVNYSDKPALVKALTGQDVVVSAVGGEALLNNLDKSIIEACLQAGVKWFIPAEYGFDFNHDSTSSIPINNGRLENIKILKENQSNLAHTFVSTGAFLDWGLDTGFLGFDIANRRVTLYDQGKNLVSGTILKNLGKTIVAILHQPQLTLNKRIYIADATFTQQDILALFEKYTNVKWAVKHATTEETLKNAEEAWTNGNILDGYIGFILGLAYSGKGACDFEDKINNQDLGLERVSLEQAIKEAVQRNKINVH</sequence>
<dbReference type="EMBL" id="CAJNYD010000692">
    <property type="protein sequence ID" value="CAF3288565.1"/>
    <property type="molecule type" value="Genomic_DNA"/>
</dbReference>
<dbReference type="Proteomes" id="UP000663873">
    <property type="component" value="Unassembled WGS sequence"/>
</dbReference>
<evidence type="ECO:0000256" key="2">
    <source>
        <dbReference type="ARBA" id="ARBA00023002"/>
    </source>
</evidence>
<dbReference type="AlphaFoldDB" id="A0A817P1Z0"/>
<reference evidence="4" key="1">
    <citation type="submission" date="2021-02" db="EMBL/GenBank/DDBJ databases">
        <authorList>
            <person name="Nowell W R."/>
        </authorList>
    </citation>
    <scope>NUCLEOTIDE SEQUENCE</scope>
</reference>
<dbReference type="Pfam" id="PF05368">
    <property type="entry name" value="NmrA"/>
    <property type="match status" value="1"/>
</dbReference>
<dbReference type="CDD" id="cd05259">
    <property type="entry name" value="PCBER_SDR_a"/>
    <property type="match status" value="1"/>
</dbReference>
<evidence type="ECO:0000313" key="5">
    <source>
        <dbReference type="EMBL" id="CAF3288565.1"/>
    </source>
</evidence>
<dbReference type="InterPro" id="IPR045312">
    <property type="entry name" value="PCBER-like"/>
</dbReference>
<evidence type="ECO:0000313" key="9">
    <source>
        <dbReference type="Proteomes" id="UP000663873"/>
    </source>
</evidence>
<dbReference type="Proteomes" id="UP000663851">
    <property type="component" value="Unassembled WGS sequence"/>
</dbReference>
<proteinExistence type="predicted"/>
<evidence type="ECO:0000313" key="7">
    <source>
        <dbReference type="EMBL" id="CAF4460623.1"/>
    </source>
</evidence>
<dbReference type="EMBL" id="CAJOBO010000725">
    <property type="protein sequence ID" value="CAF4279250.1"/>
    <property type="molecule type" value="Genomic_DNA"/>
</dbReference>
<dbReference type="Proteomes" id="UP000663825">
    <property type="component" value="Unassembled WGS sequence"/>
</dbReference>
<evidence type="ECO:0000256" key="1">
    <source>
        <dbReference type="ARBA" id="ARBA00022857"/>
    </source>
</evidence>